<dbReference type="eggNOG" id="COG0682">
    <property type="taxonomic scope" value="Bacteria"/>
</dbReference>
<keyword evidence="3 7" id="KW-0808">Transferase</keyword>
<feature type="transmembrane region" description="Helical" evidence="7">
    <location>
        <begin position="26"/>
        <end position="52"/>
    </location>
</feature>
<sequence length="295" mass="33253">MHVVLSVIYWNCSKFLWHSETYSLRISWYGLCFSLGILLSSISAIYLALSCFPEKDRFLFSKEQLKDALENFALYSLLFIIPGSRIAYILFYGGWFYLQNPLEMFKIWNGGLASHGGIVGLLLWAMIFSKKYKKKIPILTFLFICDLIASVFGIAAFLIRIGNFMNQEIVGTPTDLPWGVIFSSPSQGMAGIPLHPVQLYEGLSYLLLSSCLFFLSYKRYFSLGSGRVTSLALIGVSIIRFFAEFFKSHQGVVVSADCLFTMGQLLSFPMFMLGLSLGVSCFIRSKKNISSITEK</sequence>
<protein>
    <recommendedName>
        <fullName evidence="7">Phosphatidylglycerol--prolipoprotein diacylglyceryl transferase</fullName>
        <ecNumber evidence="7">2.5.1.145</ecNumber>
    </recommendedName>
</protein>
<feature type="transmembrane region" description="Helical" evidence="7">
    <location>
        <begin position="228"/>
        <end position="246"/>
    </location>
</feature>
<comment type="catalytic activity">
    <reaction evidence="7">
        <text>L-cysteinyl-[prolipoprotein] + a 1,2-diacyl-sn-glycero-3-phospho-(1'-sn-glycerol) = an S-1,2-diacyl-sn-glyceryl-L-cysteinyl-[prolipoprotein] + sn-glycerol 1-phosphate + H(+)</text>
        <dbReference type="Rhea" id="RHEA:56712"/>
        <dbReference type="Rhea" id="RHEA-COMP:14679"/>
        <dbReference type="Rhea" id="RHEA-COMP:14680"/>
        <dbReference type="ChEBI" id="CHEBI:15378"/>
        <dbReference type="ChEBI" id="CHEBI:29950"/>
        <dbReference type="ChEBI" id="CHEBI:57685"/>
        <dbReference type="ChEBI" id="CHEBI:64716"/>
        <dbReference type="ChEBI" id="CHEBI:140658"/>
        <dbReference type="EC" id="2.5.1.145"/>
    </reaction>
</comment>
<feature type="transmembrane region" description="Helical" evidence="7">
    <location>
        <begin position="266"/>
        <end position="283"/>
    </location>
</feature>
<comment type="pathway">
    <text evidence="7">Protein modification; lipoprotein biosynthesis (diacylglyceryl transfer).</text>
</comment>
<dbReference type="PROSITE" id="PS01311">
    <property type="entry name" value="LGT"/>
    <property type="match status" value="1"/>
</dbReference>
<dbReference type="RefSeq" id="WP_021828313.1">
    <property type="nucleotide sequence ID" value="NZ_CP015840.1"/>
</dbReference>
<name>A0A173DZX4_9CHLA</name>
<feature type="transmembrane region" description="Helical" evidence="7">
    <location>
        <begin position="107"/>
        <end position="127"/>
    </location>
</feature>
<gene>
    <name evidence="7" type="primary">lgt</name>
    <name evidence="8" type="ORF">M787_004115</name>
</gene>
<keyword evidence="6 7" id="KW-0472">Membrane</keyword>
<reference evidence="8 9" key="1">
    <citation type="journal article" date="2014" name="Syst. Appl. Microbiol.">
        <title>Evidence for the existence of two new members of the family Chlamydiaceae and proposal of Chlamydia avium sp. nov. and Chlamydia gallinacea sp. nov.</title>
        <authorList>
            <person name="Sachse K."/>
            <person name="Laroucau K."/>
            <person name="Riege K."/>
            <person name="Wehner S."/>
            <person name="Dilcher M."/>
            <person name="Creasy H.H."/>
            <person name="Weidmann M."/>
            <person name="Myers G."/>
            <person name="Vorimore F."/>
            <person name="Vicari N."/>
            <person name="Magnino S."/>
            <person name="Liebler-Tenorio E."/>
            <person name="Ruettger A."/>
            <person name="Bavoil P.M."/>
            <person name="Hufert F.T."/>
            <person name="Rossello-Mora R."/>
            <person name="Marz M."/>
        </authorList>
    </citation>
    <scope>NUCLEOTIDE SEQUENCE [LARGE SCALE GENOMIC DNA]</scope>
    <source>
        <strain evidence="8 9">08-1274/3</strain>
    </source>
</reference>
<feature type="transmembrane region" description="Helical" evidence="7">
    <location>
        <begin position="197"/>
        <end position="216"/>
    </location>
</feature>
<keyword evidence="4 7" id="KW-0812">Transmembrane</keyword>
<evidence type="ECO:0000256" key="6">
    <source>
        <dbReference type="ARBA" id="ARBA00023136"/>
    </source>
</evidence>
<dbReference type="KEGG" id="cgz:M787_004115"/>
<dbReference type="NCBIfam" id="TIGR00544">
    <property type="entry name" value="lgt"/>
    <property type="match status" value="1"/>
</dbReference>
<evidence type="ECO:0000313" key="9">
    <source>
        <dbReference type="Proteomes" id="UP000019147"/>
    </source>
</evidence>
<dbReference type="Pfam" id="PF01790">
    <property type="entry name" value="LGT"/>
    <property type="match status" value="1"/>
</dbReference>
<dbReference type="UniPathway" id="UPA00664"/>
<keyword evidence="5 7" id="KW-1133">Transmembrane helix</keyword>
<dbReference type="EC" id="2.5.1.145" evidence="7"/>
<dbReference type="GeneID" id="81478489"/>
<dbReference type="PANTHER" id="PTHR30589:SF0">
    <property type="entry name" value="PHOSPHATIDYLGLYCEROL--PROLIPOPROTEIN DIACYLGLYCERYL TRANSFERASE"/>
    <property type="match status" value="1"/>
</dbReference>
<dbReference type="EMBL" id="CP015840">
    <property type="protein sequence ID" value="ANG66494.1"/>
    <property type="molecule type" value="Genomic_DNA"/>
</dbReference>
<dbReference type="OrthoDB" id="871140at2"/>
<comment type="similarity">
    <text evidence="1 7">Belongs to the Lgt family.</text>
</comment>
<dbReference type="GO" id="GO:0042158">
    <property type="term" value="P:lipoprotein biosynthetic process"/>
    <property type="evidence" value="ECO:0007669"/>
    <property type="project" value="UniProtKB-UniRule"/>
</dbReference>
<keyword evidence="2 7" id="KW-1003">Cell membrane</keyword>
<dbReference type="PANTHER" id="PTHR30589">
    <property type="entry name" value="PROLIPOPROTEIN DIACYLGLYCERYL TRANSFERASE"/>
    <property type="match status" value="1"/>
</dbReference>
<feature type="binding site" evidence="7">
    <location>
        <position position="160"/>
    </location>
    <ligand>
        <name>a 1,2-diacyl-sn-glycero-3-phospho-(1'-sn-glycerol)</name>
        <dbReference type="ChEBI" id="CHEBI:64716"/>
    </ligand>
</feature>
<proteinExistence type="inferred from homology"/>
<dbReference type="STRING" id="1143323.M787_004115"/>
<feature type="transmembrane region" description="Helical" evidence="7">
    <location>
        <begin position="72"/>
        <end position="95"/>
    </location>
</feature>
<organism evidence="8 9">
    <name type="scientific">Chlamydia gallinacea 08-1274/3</name>
    <dbReference type="NCBI Taxonomy" id="1143323"/>
    <lineage>
        <taxon>Bacteria</taxon>
        <taxon>Pseudomonadati</taxon>
        <taxon>Chlamydiota</taxon>
        <taxon>Chlamydiia</taxon>
        <taxon>Chlamydiales</taxon>
        <taxon>Chlamydiaceae</taxon>
        <taxon>Chlamydia/Chlamydophila group</taxon>
        <taxon>Chlamydia</taxon>
    </lineage>
</organism>
<evidence type="ECO:0000256" key="7">
    <source>
        <dbReference type="HAMAP-Rule" id="MF_01147"/>
    </source>
</evidence>
<accession>A0A173DZX4</accession>
<evidence type="ECO:0000256" key="3">
    <source>
        <dbReference type="ARBA" id="ARBA00022679"/>
    </source>
</evidence>
<dbReference type="GO" id="GO:0008961">
    <property type="term" value="F:phosphatidylglycerol-prolipoprotein diacylglyceryl transferase activity"/>
    <property type="evidence" value="ECO:0007669"/>
    <property type="project" value="UniProtKB-UniRule"/>
</dbReference>
<dbReference type="GO" id="GO:0005886">
    <property type="term" value="C:plasma membrane"/>
    <property type="evidence" value="ECO:0007669"/>
    <property type="project" value="UniProtKB-SubCell"/>
</dbReference>
<dbReference type="NCBIfam" id="NF000775">
    <property type="entry name" value="PRK00052.2-5"/>
    <property type="match status" value="1"/>
</dbReference>
<dbReference type="HAMAP" id="MF_01147">
    <property type="entry name" value="Lgt"/>
    <property type="match status" value="1"/>
</dbReference>
<dbReference type="Proteomes" id="UP000019147">
    <property type="component" value="Chromosome"/>
</dbReference>
<evidence type="ECO:0000256" key="1">
    <source>
        <dbReference type="ARBA" id="ARBA00007150"/>
    </source>
</evidence>
<keyword evidence="8" id="KW-0449">Lipoprotein</keyword>
<dbReference type="AlphaFoldDB" id="A0A173DZX4"/>
<feature type="transmembrane region" description="Helical" evidence="7">
    <location>
        <begin position="139"/>
        <end position="159"/>
    </location>
</feature>
<evidence type="ECO:0000256" key="2">
    <source>
        <dbReference type="ARBA" id="ARBA00022475"/>
    </source>
</evidence>
<evidence type="ECO:0000256" key="4">
    <source>
        <dbReference type="ARBA" id="ARBA00022692"/>
    </source>
</evidence>
<evidence type="ECO:0000313" key="8">
    <source>
        <dbReference type="EMBL" id="ANG66494.1"/>
    </source>
</evidence>
<comment type="function">
    <text evidence="7">Catalyzes the transfer of the diacylglyceryl group from phosphatidylglycerol to the sulfhydryl group of the N-terminal cysteine of a prolipoprotein, the first step in the formation of mature lipoproteins.</text>
</comment>
<comment type="subcellular location">
    <subcellularLocation>
        <location evidence="7">Cell membrane</location>
        <topology evidence="7">Multi-pass membrane protein</topology>
    </subcellularLocation>
</comment>
<dbReference type="InterPro" id="IPR001640">
    <property type="entry name" value="Lgt"/>
</dbReference>
<evidence type="ECO:0000256" key="5">
    <source>
        <dbReference type="ARBA" id="ARBA00022989"/>
    </source>
</evidence>